<accession>A0ABR2ZGT4</accession>
<organism evidence="9 10">
    <name type="scientific">Marasmius tenuissimus</name>
    <dbReference type="NCBI Taxonomy" id="585030"/>
    <lineage>
        <taxon>Eukaryota</taxon>
        <taxon>Fungi</taxon>
        <taxon>Dikarya</taxon>
        <taxon>Basidiomycota</taxon>
        <taxon>Agaricomycotina</taxon>
        <taxon>Agaricomycetes</taxon>
        <taxon>Agaricomycetidae</taxon>
        <taxon>Agaricales</taxon>
        <taxon>Marasmiineae</taxon>
        <taxon>Marasmiaceae</taxon>
        <taxon>Marasmius</taxon>
    </lineage>
</organism>
<dbReference type="EMBL" id="JBBXMP010000158">
    <property type="protein sequence ID" value="KAL0060870.1"/>
    <property type="molecule type" value="Genomic_DNA"/>
</dbReference>
<dbReference type="SUPFAM" id="SSF90229">
    <property type="entry name" value="CCCH zinc finger"/>
    <property type="match status" value="1"/>
</dbReference>
<evidence type="ECO:0000256" key="2">
    <source>
        <dbReference type="ARBA" id="ARBA00022771"/>
    </source>
</evidence>
<dbReference type="InterPro" id="IPR000571">
    <property type="entry name" value="Znf_CCCH"/>
</dbReference>
<dbReference type="InterPro" id="IPR051966">
    <property type="entry name" value="RPAP3"/>
</dbReference>
<evidence type="ECO:0000256" key="4">
    <source>
        <dbReference type="ARBA" id="ARBA00022833"/>
    </source>
</evidence>
<dbReference type="PROSITE" id="PS50005">
    <property type="entry name" value="TPR"/>
    <property type="match status" value="1"/>
</dbReference>
<evidence type="ECO:0000313" key="9">
    <source>
        <dbReference type="EMBL" id="KAL0060870.1"/>
    </source>
</evidence>
<feature type="domain" description="C3H1-type" evidence="8">
    <location>
        <begin position="237"/>
        <end position="259"/>
    </location>
</feature>
<dbReference type="InterPro" id="IPR019734">
    <property type="entry name" value="TPR_rpt"/>
</dbReference>
<feature type="zinc finger region" description="C3H1-type" evidence="6">
    <location>
        <begin position="237"/>
        <end position="259"/>
    </location>
</feature>
<proteinExistence type="predicted"/>
<feature type="compositionally biased region" description="Polar residues" evidence="7">
    <location>
        <begin position="12"/>
        <end position="32"/>
    </location>
</feature>
<keyword evidence="1 6" id="KW-0479">Metal-binding</keyword>
<reference evidence="9 10" key="1">
    <citation type="submission" date="2024-05" db="EMBL/GenBank/DDBJ databases">
        <title>A draft genome resource for the thread blight pathogen Marasmius tenuissimus strain MS-2.</title>
        <authorList>
            <person name="Yulfo-Soto G.E."/>
            <person name="Baruah I.K."/>
            <person name="Amoako-Attah I."/>
            <person name="Bukari Y."/>
            <person name="Meinhardt L.W."/>
            <person name="Bailey B.A."/>
            <person name="Cohen S.P."/>
        </authorList>
    </citation>
    <scope>NUCLEOTIDE SEQUENCE [LARGE SCALE GENOMIC DNA]</scope>
    <source>
        <strain evidence="9 10">MS-2</strain>
    </source>
</reference>
<dbReference type="SMART" id="SM00028">
    <property type="entry name" value="TPR"/>
    <property type="match status" value="2"/>
</dbReference>
<feature type="repeat" description="TPR" evidence="5">
    <location>
        <begin position="91"/>
        <end position="124"/>
    </location>
</feature>
<name>A0ABR2ZGT4_9AGAR</name>
<evidence type="ECO:0000256" key="5">
    <source>
        <dbReference type="PROSITE-ProRule" id="PRU00339"/>
    </source>
</evidence>
<keyword evidence="10" id="KW-1185">Reference proteome</keyword>
<evidence type="ECO:0000259" key="8">
    <source>
        <dbReference type="PROSITE" id="PS50103"/>
    </source>
</evidence>
<feature type="compositionally biased region" description="Basic and acidic residues" evidence="7">
    <location>
        <begin position="42"/>
        <end position="62"/>
    </location>
</feature>
<protein>
    <recommendedName>
        <fullName evidence="8">C3H1-type domain-containing protein</fullName>
    </recommendedName>
</protein>
<feature type="region of interest" description="Disordered" evidence="7">
    <location>
        <begin position="1"/>
        <end position="62"/>
    </location>
</feature>
<keyword evidence="2 6" id="KW-0863">Zinc-finger</keyword>
<dbReference type="InterPro" id="IPR036855">
    <property type="entry name" value="Znf_CCCH_sf"/>
</dbReference>
<dbReference type="InterPro" id="IPR011990">
    <property type="entry name" value="TPR-like_helical_dom_sf"/>
</dbReference>
<dbReference type="Pfam" id="PF14559">
    <property type="entry name" value="TPR_19"/>
    <property type="match status" value="1"/>
</dbReference>
<evidence type="ECO:0000256" key="7">
    <source>
        <dbReference type="SAM" id="MobiDB-lite"/>
    </source>
</evidence>
<comment type="caution">
    <text evidence="9">The sequence shown here is derived from an EMBL/GenBank/DDBJ whole genome shotgun (WGS) entry which is preliminary data.</text>
</comment>
<dbReference type="PANTHER" id="PTHR46423">
    <property type="entry name" value="RNA POLYMERASE II-ASSOCIATED PROTEIN 3"/>
    <property type="match status" value="1"/>
</dbReference>
<dbReference type="PROSITE" id="PS50103">
    <property type="entry name" value="ZF_C3H1"/>
    <property type="match status" value="1"/>
</dbReference>
<dbReference type="SUPFAM" id="SSF48452">
    <property type="entry name" value="TPR-like"/>
    <property type="match status" value="1"/>
</dbReference>
<gene>
    <name evidence="9" type="ORF">AAF712_012334</name>
</gene>
<evidence type="ECO:0000256" key="3">
    <source>
        <dbReference type="ARBA" id="ARBA00022803"/>
    </source>
</evidence>
<evidence type="ECO:0000313" key="10">
    <source>
        <dbReference type="Proteomes" id="UP001437256"/>
    </source>
</evidence>
<evidence type="ECO:0000256" key="6">
    <source>
        <dbReference type="PROSITE-ProRule" id="PRU00723"/>
    </source>
</evidence>
<keyword evidence="4 6" id="KW-0862">Zinc</keyword>
<dbReference type="Proteomes" id="UP001437256">
    <property type="component" value="Unassembled WGS sequence"/>
</dbReference>
<dbReference type="Gene3D" id="1.25.40.10">
    <property type="entry name" value="Tetratricopeptide repeat domain"/>
    <property type="match status" value="1"/>
</dbReference>
<evidence type="ECO:0000256" key="1">
    <source>
        <dbReference type="ARBA" id="ARBA00022723"/>
    </source>
</evidence>
<dbReference type="Gene3D" id="3.30.1370.210">
    <property type="match status" value="1"/>
</dbReference>
<keyword evidence="3 5" id="KW-0802">TPR repeat</keyword>
<sequence>MPRPTAKRHEGQSQPDSTRNNVANLNSGSTPPLNLRNLANERAQRREARAKQRTETRERLKNEGNDFFKQGRYLDAAEKYEEAVNLGGKKPVLMTNLAAAYLKLGLFEQAEDVCTDALIYDPMNVKARYRRGLARKGLLRAKGAIKGGWLSRHFVCEPFHLTDSIFYTDFETIQKHAPEVASELRLARQILKRGDNTFSDGEYTHKEYIWPPYKEACHELKSDSGLSDCEHIGNGVSCKYYNQGRCTRGQECAYSHAPDDRSVRDKLSASPNPSHPFFSLIFHLQTTINIQGKERLFVPSFHELRIWLVDDEALMNKIFEDVLFTRLKACARGEDEREVVDLSSSPYIPGTPGHALNIYLKESEKDDTASRIPISALAAVASSSALAISNRFVMLVSLRGENRAQDDHKHVVSTLREKVRVKQALTMKTALSWVTSRDLSGILITDFGIADAEKSTSSAQNR</sequence>
<dbReference type="PANTHER" id="PTHR46423:SF1">
    <property type="entry name" value="RNA POLYMERASE II-ASSOCIATED PROTEIN 3"/>
    <property type="match status" value="1"/>
</dbReference>